<evidence type="ECO:0000313" key="2">
    <source>
        <dbReference type="EMBL" id="RXI01207.1"/>
    </source>
</evidence>
<gene>
    <name evidence="2" type="ORF">DVH24_001441</name>
</gene>
<keyword evidence="3" id="KW-1185">Reference proteome</keyword>
<dbReference type="PANTHER" id="PTHR33116:SF78">
    <property type="entry name" value="OS12G0587133 PROTEIN"/>
    <property type="match status" value="1"/>
</dbReference>
<organism evidence="2 3">
    <name type="scientific">Malus domestica</name>
    <name type="common">Apple</name>
    <name type="synonym">Pyrus malus</name>
    <dbReference type="NCBI Taxonomy" id="3750"/>
    <lineage>
        <taxon>Eukaryota</taxon>
        <taxon>Viridiplantae</taxon>
        <taxon>Streptophyta</taxon>
        <taxon>Embryophyta</taxon>
        <taxon>Tracheophyta</taxon>
        <taxon>Spermatophyta</taxon>
        <taxon>Magnoliopsida</taxon>
        <taxon>eudicotyledons</taxon>
        <taxon>Gunneridae</taxon>
        <taxon>Pentapetalae</taxon>
        <taxon>rosids</taxon>
        <taxon>fabids</taxon>
        <taxon>Rosales</taxon>
        <taxon>Rosaceae</taxon>
        <taxon>Amygdaloideae</taxon>
        <taxon>Maleae</taxon>
        <taxon>Malus</taxon>
    </lineage>
</organism>
<accession>A0A498K1E0</accession>
<dbReference type="Proteomes" id="UP000290289">
    <property type="component" value="Chromosome 4"/>
</dbReference>
<protein>
    <submittedName>
        <fullName evidence="2">Uncharacterized protein</fullName>
    </submittedName>
</protein>
<evidence type="ECO:0000313" key="3">
    <source>
        <dbReference type="Proteomes" id="UP000290289"/>
    </source>
</evidence>
<evidence type="ECO:0000256" key="1">
    <source>
        <dbReference type="SAM" id="MobiDB-lite"/>
    </source>
</evidence>
<name>A0A498K1E0_MALDO</name>
<reference evidence="2 3" key="1">
    <citation type="submission" date="2018-10" db="EMBL/GenBank/DDBJ databases">
        <title>A high-quality apple genome assembly.</title>
        <authorList>
            <person name="Hu J."/>
        </authorList>
    </citation>
    <scope>NUCLEOTIDE SEQUENCE [LARGE SCALE GENOMIC DNA]</scope>
    <source>
        <strain evidence="3">cv. HFTH1</strain>
        <tissue evidence="2">Young leaf</tissue>
    </source>
</reference>
<dbReference type="EMBL" id="RDQH01000330">
    <property type="protein sequence ID" value="RXI01207.1"/>
    <property type="molecule type" value="Genomic_DNA"/>
</dbReference>
<dbReference type="PANTHER" id="PTHR33116">
    <property type="entry name" value="REVERSE TRANSCRIPTASE ZINC-BINDING DOMAIN-CONTAINING PROTEIN-RELATED-RELATED"/>
    <property type="match status" value="1"/>
</dbReference>
<comment type="caution">
    <text evidence="2">The sequence shown here is derived from an EMBL/GenBank/DDBJ whole genome shotgun (WGS) entry which is preliminary data.</text>
</comment>
<dbReference type="AlphaFoldDB" id="A0A498K1E0"/>
<feature type="region of interest" description="Disordered" evidence="1">
    <location>
        <begin position="105"/>
        <end position="130"/>
    </location>
</feature>
<proteinExistence type="predicted"/>
<sequence>MRRRLKSLLSFRISSWPKGSRQEGERYIYTLHSKLASWKAKSLSLASRATLIQSVTSTIPIYAMQTVKLPASVCKKVDQLNKRFLWGGSADKAKVHLVKWSQSMGPRPETNECYELGPSCQSQLENDSKG</sequence>
<feature type="compositionally biased region" description="Polar residues" evidence="1">
    <location>
        <begin position="119"/>
        <end position="130"/>
    </location>
</feature>